<accession>L9KJ46</accession>
<dbReference type="InParanoid" id="L9KJ46"/>
<feature type="compositionally biased region" description="Low complexity" evidence="1">
    <location>
        <begin position="350"/>
        <end position="362"/>
    </location>
</feature>
<dbReference type="PROSITE" id="PS51064">
    <property type="entry name" value="IRS_PTB"/>
    <property type="match status" value="1"/>
</dbReference>
<proteinExistence type="predicted"/>
<dbReference type="InterPro" id="IPR037746">
    <property type="entry name" value="Dok-7"/>
</dbReference>
<feature type="compositionally biased region" description="Low complexity" evidence="1">
    <location>
        <begin position="270"/>
        <end position="288"/>
    </location>
</feature>
<evidence type="ECO:0000313" key="4">
    <source>
        <dbReference type="Proteomes" id="UP000011518"/>
    </source>
</evidence>
<dbReference type="GO" id="GO:0007528">
    <property type="term" value="P:neuromuscular junction development"/>
    <property type="evidence" value="ECO:0007669"/>
    <property type="project" value="TreeGrafter"/>
</dbReference>
<organism evidence="3 4">
    <name type="scientific">Tupaia chinensis</name>
    <name type="common">Chinese tree shrew</name>
    <name type="synonym">Tupaia belangeri chinensis</name>
    <dbReference type="NCBI Taxonomy" id="246437"/>
    <lineage>
        <taxon>Eukaryota</taxon>
        <taxon>Metazoa</taxon>
        <taxon>Chordata</taxon>
        <taxon>Craniata</taxon>
        <taxon>Vertebrata</taxon>
        <taxon>Euteleostomi</taxon>
        <taxon>Mammalia</taxon>
        <taxon>Eutheria</taxon>
        <taxon>Euarchontoglires</taxon>
        <taxon>Scandentia</taxon>
        <taxon>Tupaiidae</taxon>
        <taxon>Tupaia</taxon>
    </lineage>
</organism>
<dbReference type="eggNOG" id="ENOG502QQBI">
    <property type="taxonomic scope" value="Eukaryota"/>
</dbReference>
<dbReference type="GO" id="GO:0019901">
    <property type="term" value="F:protein kinase binding"/>
    <property type="evidence" value="ECO:0007669"/>
    <property type="project" value="InterPro"/>
</dbReference>
<dbReference type="PANTHER" id="PTHR21636">
    <property type="entry name" value="PROTEIN DOK-7"/>
    <property type="match status" value="1"/>
</dbReference>
<evidence type="ECO:0000259" key="2">
    <source>
        <dbReference type="PROSITE" id="PS51064"/>
    </source>
</evidence>
<dbReference type="PANTHER" id="PTHR21636:SF2">
    <property type="entry name" value="PROTEIN DOK-7"/>
    <property type="match status" value="1"/>
</dbReference>
<dbReference type="InterPro" id="IPR011993">
    <property type="entry name" value="PH-like_dom_sf"/>
</dbReference>
<dbReference type="CDD" id="cd13165">
    <property type="entry name" value="PTB_DOK7"/>
    <property type="match status" value="1"/>
</dbReference>
<dbReference type="InterPro" id="IPR002404">
    <property type="entry name" value="IRS_PTB"/>
</dbReference>
<dbReference type="AlphaFoldDB" id="L9KJ46"/>
<protein>
    <submittedName>
        <fullName evidence="3">Protein Dok-7</fullName>
    </submittedName>
</protein>
<feature type="region of interest" description="Disordered" evidence="1">
    <location>
        <begin position="255"/>
        <end position="383"/>
    </location>
</feature>
<dbReference type="Gene3D" id="2.30.29.30">
    <property type="entry name" value="Pleckstrin-homology domain (PH domain)/Phosphotyrosine-binding domain (PTB)"/>
    <property type="match status" value="2"/>
</dbReference>
<reference evidence="4" key="1">
    <citation type="submission" date="2012-07" db="EMBL/GenBank/DDBJ databases">
        <title>Genome of the Chinese tree shrew, a rising model animal genetically related to primates.</title>
        <authorList>
            <person name="Zhang G."/>
            <person name="Fan Y."/>
            <person name="Yao Y."/>
            <person name="Huang Z."/>
        </authorList>
    </citation>
    <scope>NUCLEOTIDE SEQUENCE [LARGE SCALE GENOMIC DNA]</scope>
</reference>
<gene>
    <name evidence="3" type="ORF">TREES_T100000778</name>
</gene>
<dbReference type="SMART" id="SM01244">
    <property type="entry name" value="IRS"/>
    <property type="match status" value="1"/>
</dbReference>
<dbReference type="InterPro" id="IPR037748">
    <property type="entry name" value="Dok-7_PTB"/>
</dbReference>
<evidence type="ECO:0000313" key="3">
    <source>
        <dbReference type="EMBL" id="ELW62771.1"/>
    </source>
</evidence>
<feature type="domain" description="IRS-type PTB" evidence="2">
    <location>
        <begin position="112"/>
        <end position="217"/>
    </location>
</feature>
<name>L9KJ46_TUPCH</name>
<dbReference type="FunCoup" id="L9KJ46">
    <property type="interactions" value="800"/>
</dbReference>
<feature type="compositionally biased region" description="Polar residues" evidence="1">
    <location>
        <begin position="338"/>
        <end position="348"/>
    </location>
</feature>
<dbReference type="SUPFAM" id="SSF50729">
    <property type="entry name" value="PH domain-like"/>
    <property type="match status" value="1"/>
</dbReference>
<dbReference type="EMBL" id="KB320803">
    <property type="protein sequence ID" value="ELW62771.1"/>
    <property type="molecule type" value="Genomic_DNA"/>
</dbReference>
<reference evidence="4" key="2">
    <citation type="journal article" date="2013" name="Nat. Commun.">
        <title>Genome of the Chinese tree shrew.</title>
        <authorList>
            <person name="Fan Y."/>
            <person name="Huang Z.Y."/>
            <person name="Cao C.C."/>
            <person name="Chen C.S."/>
            <person name="Chen Y.X."/>
            <person name="Fan D.D."/>
            <person name="He J."/>
            <person name="Hou H.L."/>
            <person name="Hu L."/>
            <person name="Hu X.T."/>
            <person name="Jiang X.T."/>
            <person name="Lai R."/>
            <person name="Lang Y.S."/>
            <person name="Liang B."/>
            <person name="Liao S.G."/>
            <person name="Mu D."/>
            <person name="Ma Y.Y."/>
            <person name="Niu Y.Y."/>
            <person name="Sun X.Q."/>
            <person name="Xia J.Q."/>
            <person name="Xiao J."/>
            <person name="Xiong Z.Q."/>
            <person name="Xu L."/>
            <person name="Yang L."/>
            <person name="Zhang Y."/>
            <person name="Zhao W."/>
            <person name="Zhao X.D."/>
            <person name="Zheng Y.T."/>
            <person name="Zhou J.M."/>
            <person name="Zhu Y.B."/>
            <person name="Zhang G.J."/>
            <person name="Wang J."/>
            <person name="Yao Y.G."/>
        </authorList>
    </citation>
    <scope>NUCLEOTIDE SEQUENCE [LARGE SCALE GENOMIC DNA]</scope>
</reference>
<feature type="compositionally biased region" description="Polar residues" evidence="1">
    <location>
        <begin position="289"/>
        <end position="304"/>
    </location>
</feature>
<dbReference type="FunFam" id="2.30.29.30:FF:000275">
    <property type="entry name" value="Docking protein 7"/>
    <property type="match status" value="1"/>
</dbReference>
<sequence>MVSGLPRVRPPTRSLPSCARASLGGTEDLGVPLTAPLSRADCLLMLAYKDKSDRAKGLRERSSLTLEDICGLEPGLPYEGLAHTLAIVCLSQAVMLGFDSREAMCAWDARIRYALGEVHRFHVTVAPGTKLESGPATLHLCNDILVLARDVPPAVTGQWKLSDLRRYGAVPNGFIFEGGTRCGYWAGVFFLSSAEGDQISFLFDCIVRGISPTKGPFGLRPVLPDPSPAGPSTLEERVAQEALEALQLEKRLSLLSHSGRPGSGGDERSLSSSSSEASHSDISASSRLTTWPEQSLSSASTSQEGPGLAAAQVPGEAALGASRPPPKALRPRQLQEVGRQSSSDSGIATGSHSSYSGSFSSYAGRRLGSPGPEAADSPGLERLRVETPTYVNIPVSPSSKRQLHYMGLELQEPSTGVRGGDRMTAVSYTSPLAMQLLQRKEPATHWSLHSRPPQDRRLELGQGGLFPPVICQRGVHSWAEGLRLPDCRFLGPITVSHVNGPSQL</sequence>
<dbReference type="STRING" id="246437.L9KJ46"/>
<evidence type="ECO:0000256" key="1">
    <source>
        <dbReference type="SAM" id="MobiDB-lite"/>
    </source>
</evidence>
<dbReference type="Proteomes" id="UP000011518">
    <property type="component" value="Unassembled WGS sequence"/>
</dbReference>
<keyword evidence="4" id="KW-1185">Reference proteome</keyword>
<dbReference type="Pfam" id="PF02174">
    <property type="entry name" value="IRS"/>
    <property type="match status" value="1"/>
</dbReference>